<gene>
    <name evidence="2" type="ORF">CryarDRAFT_2888</name>
</gene>
<evidence type="ECO:0000259" key="1">
    <source>
        <dbReference type="Pfam" id="PF01261"/>
    </source>
</evidence>
<dbReference type="PANTHER" id="PTHR12110">
    <property type="entry name" value="HYDROXYPYRUVATE ISOMERASE"/>
    <property type="match status" value="1"/>
</dbReference>
<proteinExistence type="predicted"/>
<dbReference type="InterPro" id="IPR013022">
    <property type="entry name" value="Xyl_isomerase-like_TIM-brl"/>
</dbReference>
<dbReference type="Gene3D" id="3.20.20.150">
    <property type="entry name" value="Divalent-metal-dependent TIM barrel enzymes"/>
    <property type="match status" value="1"/>
</dbReference>
<dbReference type="Proteomes" id="UP000021053">
    <property type="component" value="Unassembled WGS sequence"/>
</dbReference>
<evidence type="ECO:0000313" key="2">
    <source>
        <dbReference type="EMBL" id="EXG81768.1"/>
    </source>
</evidence>
<dbReference type="EMBL" id="JFBT01000001">
    <property type="protein sequence ID" value="EXG81768.1"/>
    <property type="molecule type" value="Genomic_DNA"/>
</dbReference>
<dbReference type="AlphaFoldDB" id="A0A010Z2Z2"/>
<evidence type="ECO:0000313" key="3">
    <source>
        <dbReference type="Proteomes" id="UP000021053"/>
    </source>
</evidence>
<accession>A0A010Z2Z2</accession>
<dbReference type="HOGENOM" id="CLU_059523_0_1_11"/>
<feature type="domain" description="Xylose isomerase-like TIM barrel" evidence="1">
    <location>
        <begin position="28"/>
        <end position="273"/>
    </location>
</feature>
<name>A0A010Z2Z2_9ACTN</name>
<sequence length="302" mass="33188">MITIGSAPDSWGVWFADDPAQTPADRFLAEVKAAGYDWIELGPYGYLPNDPVALTEALEAHGLRVSAGTVFSALHRPDSWDAVWRQVTDVASLTRAVGGQHIVVIPDLYRHHKTGENLESPTLTDAQWTKLTTDTNELGRRILDEYGLTLQFHSHADSHIGYQRDIERFLADTDPAYVNLCLDTGHVAYYGGDSLELIGRYPERIGYLHLKQVDPEIAKQVEAEDLVFPEAVRRGVMCEPPNGVPDLGAVLDAVGTLGRDLYAIVEQDMYPCEPERPLPIARRTHTYLAGCSGAPVSIGAPS</sequence>
<dbReference type="Pfam" id="PF01261">
    <property type="entry name" value="AP_endonuc_2"/>
    <property type="match status" value="1"/>
</dbReference>
<dbReference type="PATRIC" id="fig|927661.3.peg.2850"/>
<dbReference type="OrthoDB" id="104997at2"/>
<dbReference type="GO" id="GO:0016853">
    <property type="term" value="F:isomerase activity"/>
    <property type="evidence" value="ECO:0007669"/>
    <property type="project" value="UniProtKB-KW"/>
</dbReference>
<keyword evidence="2" id="KW-0413">Isomerase</keyword>
<dbReference type="SUPFAM" id="SSF51658">
    <property type="entry name" value="Xylose isomerase-like"/>
    <property type="match status" value="1"/>
</dbReference>
<dbReference type="PANTHER" id="PTHR12110:SF41">
    <property type="entry name" value="INOSOSE DEHYDRATASE"/>
    <property type="match status" value="1"/>
</dbReference>
<dbReference type="InterPro" id="IPR036237">
    <property type="entry name" value="Xyl_isomerase-like_sf"/>
</dbReference>
<protein>
    <submittedName>
        <fullName evidence="2">Sugar phosphate isomerase/epimerase</fullName>
    </submittedName>
</protein>
<keyword evidence="3" id="KW-1185">Reference proteome</keyword>
<reference evidence="2 3" key="1">
    <citation type="submission" date="2013-07" db="EMBL/GenBank/DDBJ databases">
        <authorList>
            <consortium name="DOE Joint Genome Institute"/>
            <person name="Eisen J."/>
            <person name="Huntemann M."/>
            <person name="Han J."/>
            <person name="Chen A."/>
            <person name="Kyrpides N."/>
            <person name="Mavromatis K."/>
            <person name="Markowitz V."/>
            <person name="Palaniappan K."/>
            <person name="Ivanova N."/>
            <person name="Schaumberg A."/>
            <person name="Pati A."/>
            <person name="Liolios K."/>
            <person name="Nordberg H.P."/>
            <person name="Cantor M.N."/>
            <person name="Hua S.X."/>
            <person name="Woyke T."/>
        </authorList>
    </citation>
    <scope>NUCLEOTIDE SEQUENCE [LARGE SCALE GENOMIC DNA]</scope>
    <source>
        <strain evidence="2 3">DSM 44712</strain>
    </source>
</reference>
<dbReference type="RefSeq" id="WP_035851204.1">
    <property type="nucleotide sequence ID" value="NZ_KK073874.1"/>
</dbReference>
<dbReference type="InterPro" id="IPR050312">
    <property type="entry name" value="IolE/XylAMocC-like"/>
</dbReference>
<comment type="caution">
    <text evidence="2">The sequence shown here is derived from an EMBL/GenBank/DDBJ whole genome shotgun (WGS) entry which is preliminary data.</text>
</comment>
<organism evidence="2 3">
    <name type="scientific">Cryptosporangium arvum DSM 44712</name>
    <dbReference type="NCBI Taxonomy" id="927661"/>
    <lineage>
        <taxon>Bacteria</taxon>
        <taxon>Bacillati</taxon>
        <taxon>Actinomycetota</taxon>
        <taxon>Actinomycetes</taxon>
        <taxon>Cryptosporangiales</taxon>
        <taxon>Cryptosporangiaceae</taxon>
        <taxon>Cryptosporangium</taxon>
    </lineage>
</organism>